<dbReference type="Gene3D" id="1.10.287.800">
    <property type="entry name" value="protein ne1242"/>
    <property type="match status" value="1"/>
</dbReference>
<geneLocation type="plasmid" evidence="1 2">
    <name>pMU3262</name>
</geneLocation>
<dbReference type="InterPro" id="IPR021618">
    <property type="entry name" value="DUF3232"/>
</dbReference>
<accession>I3WBR1</accession>
<dbReference type="Pfam" id="PF11554">
    <property type="entry name" value="DUF3232"/>
    <property type="match status" value="1"/>
</dbReference>
<evidence type="ECO:0000313" key="1">
    <source>
        <dbReference type="EMBL" id="AFK94262.1"/>
    </source>
</evidence>
<dbReference type="KEGG" id="tsh:Tsac_2715"/>
<proteinExistence type="predicted"/>
<evidence type="ECO:0000313" key="2">
    <source>
        <dbReference type="Proteomes" id="UP000006178"/>
    </source>
</evidence>
<dbReference type="Proteomes" id="UP000006178">
    <property type="component" value="Plasmid pMU3262"/>
</dbReference>
<organism evidence="1 2">
    <name type="scientific">Thermoanaerobacterium saccharolyticum (strain DSM 8691 / JW/SL-YS485)</name>
    <dbReference type="NCBI Taxonomy" id="1094508"/>
    <lineage>
        <taxon>Bacteria</taxon>
        <taxon>Bacillati</taxon>
        <taxon>Bacillota</taxon>
        <taxon>Clostridia</taxon>
        <taxon>Thermoanaerobacterales</taxon>
        <taxon>Thermoanaerobacteraceae</taxon>
        <taxon>Thermoanaerobacterium</taxon>
    </lineage>
</organism>
<dbReference type="RefSeq" id="WP_014759533.1">
    <property type="nucleotide sequence ID" value="NC_017998.1"/>
</dbReference>
<dbReference type="AlphaFoldDB" id="I3WBR1"/>
<dbReference type="EMBL" id="CP003185">
    <property type="protein sequence ID" value="AFK94262.1"/>
    <property type="molecule type" value="Genomic_DNA"/>
</dbReference>
<keyword evidence="1" id="KW-0614">Plasmid</keyword>
<protein>
    <submittedName>
        <fullName evidence="1">Uncharacterized protein</fullName>
    </submittedName>
</protein>
<dbReference type="BioCyc" id="TSAC1094508:GLMA-2761-MONOMER"/>
<gene>
    <name evidence="1" type="ordered locus">Tsac_2715</name>
</gene>
<name>I3WBR1_THESW</name>
<reference evidence="1 2" key="1">
    <citation type="journal article" date="2014" name="Appl. Environ. Microbiol.">
        <title>Profile of Secreted Hydrolases, Associated Proteins, and SlpA in Thermoanaerobacterium saccharolyticum during the Degradation of Hemicellulose.</title>
        <authorList>
            <person name="Currie D.H."/>
            <person name="Guss A.M."/>
            <person name="Herring C.D."/>
            <person name="Giannone R.J."/>
            <person name="Johnson C.M."/>
            <person name="Lankford P.K."/>
            <person name="Brown S.D."/>
            <person name="Hettich R.L."/>
            <person name="Lynd L.R."/>
        </authorList>
    </citation>
    <scope>NUCLEOTIDE SEQUENCE [LARGE SCALE GENOMIC DNA]</scope>
    <source>
        <strain evidence="2">DSM 8691 / JW/SL-YS485</strain>
    </source>
</reference>
<dbReference type="PATRIC" id="fig|1094508.3.peg.2749"/>
<sequence>MWREKFNELTARIKDSKEEYWRDDLEALEDSIKQCGEYIKSVNNMEAAITSARFRMEPEDYREYIMQLDNTRRIEHNYLIRSVRLINKLCSIYRVEPIYKGDLENRIEIAEFAKSVVDEMFDTRQM</sequence>
<keyword evidence="2" id="KW-1185">Reference proteome</keyword>